<organism evidence="2 3">
    <name type="scientific">Selenomonas sputigena</name>
    <dbReference type="NCBI Taxonomy" id="69823"/>
    <lineage>
        <taxon>Bacteria</taxon>
        <taxon>Bacillati</taxon>
        <taxon>Bacillota</taxon>
        <taxon>Negativicutes</taxon>
        <taxon>Selenomonadales</taxon>
        <taxon>Selenomonadaceae</taxon>
        <taxon>Selenomonas</taxon>
    </lineage>
</organism>
<keyword evidence="2" id="KW-0378">Hydrolase</keyword>
<gene>
    <name evidence="2" type="ORF">QCO44_02475</name>
</gene>
<dbReference type="EMBL" id="JARVLH010000002">
    <property type="protein sequence ID" value="MEX5284507.1"/>
    <property type="molecule type" value="Genomic_DNA"/>
</dbReference>
<protein>
    <submittedName>
        <fullName evidence="2">DNA-deoxyinosine glycosylase</fullName>
        <ecNumber evidence="2">3.2.2.15</ecNumber>
    </submittedName>
</protein>
<keyword evidence="3" id="KW-1185">Reference proteome</keyword>
<evidence type="ECO:0000313" key="2">
    <source>
        <dbReference type="EMBL" id="MEX5284507.1"/>
    </source>
</evidence>
<dbReference type="Gene3D" id="3.40.470.10">
    <property type="entry name" value="Uracil-DNA glycosylase-like domain"/>
    <property type="match status" value="1"/>
</dbReference>
<dbReference type="InterPro" id="IPR005122">
    <property type="entry name" value="Uracil-DNA_glycosylase-like"/>
</dbReference>
<dbReference type="Pfam" id="PF03167">
    <property type="entry name" value="UDG"/>
    <property type="match status" value="1"/>
</dbReference>
<accession>A0ABV3X2W0</accession>
<feature type="domain" description="Uracil-DNA glycosylase-like" evidence="1">
    <location>
        <begin position="12"/>
        <end position="167"/>
    </location>
</feature>
<keyword evidence="2" id="KW-0326">Glycosidase</keyword>
<dbReference type="RefSeq" id="WP_368846246.1">
    <property type="nucleotide sequence ID" value="NZ_CP194411.1"/>
</dbReference>
<dbReference type="SUPFAM" id="SSF52141">
    <property type="entry name" value="Uracil-DNA glycosylase-like"/>
    <property type="match status" value="1"/>
</dbReference>
<proteinExistence type="predicted"/>
<evidence type="ECO:0000259" key="1">
    <source>
        <dbReference type="SMART" id="SM00986"/>
    </source>
</evidence>
<dbReference type="CDD" id="cd10032">
    <property type="entry name" value="UDG-F6_HDG"/>
    <property type="match status" value="1"/>
</dbReference>
<sequence length="171" mass="19535">MSNESPLCLGLEPSIDENCTHIILGSMPGVVSLREQQYYAHPQNRFWRLMAHLLEGTPPPDEYAARLSMLLRHRIALWDSIDSCEREGSLDSAIRNVRANDFSDLLERYPRLHTFCLNGGKSAAIFRRANRELMARRDLTFHALPSTSAANARWNFTKLAEAWKKALPLEK</sequence>
<evidence type="ECO:0000313" key="3">
    <source>
        <dbReference type="Proteomes" id="UP001559623"/>
    </source>
</evidence>
<dbReference type="SMART" id="SM00987">
    <property type="entry name" value="UreE_C"/>
    <property type="match status" value="1"/>
</dbReference>
<dbReference type="Proteomes" id="UP001559623">
    <property type="component" value="Unassembled WGS sequence"/>
</dbReference>
<dbReference type="NCBIfam" id="TIGR04274">
    <property type="entry name" value="hypoxanDNAglyco"/>
    <property type="match status" value="1"/>
</dbReference>
<name>A0ABV3X2W0_9FIRM</name>
<reference evidence="2 3" key="1">
    <citation type="submission" date="2023-04" db="EMBL/GenBank/DDBJ databases">
        <title>Genome Sequence of Selenomonas sputigena ATCC 33150.</title>
        <authorList>
            <person name="Miller D.P."/>
            <person name="Anvari S."/>
            <person name="Polson S.W."/>
            <person name="Macdonald M."/>
            <person name="Mcdowell J.V."/>
        </authorList>
    </citation>
    <scope>NUCLEOTIDE SEQUENCE [LARGE SCALE GENOMIC DNA]</scope>
    <source>
        <strain evidence="2 3">ATCC 33150</strain>
    </source>
</reference>
<dbReference type="EC" id="3.2.2.15" evidence="2"/>
<dbReference type="SMART" id="SM00986">
    <property type="entry name" value="UDG"/>
    <property type="match status" value="1"/>
</dbReference>
<dbReference type="InterPro" id="IPR026353">
    <property type="entry name" value="Hypoxan-DNA_Glyclase"/>
</dbReference>
<dbReference type="GO" id="GO:0033958">
    <property type="term" value="F:DNA-deoxyinosine glycosylase activity"/>
    <property type="evidence" value="ECO:0007669"/>
    <property type="project" value="UniProtKB-EC"/>
</dbReference>
<dbReference type="InterPro" id="IPR036895">
    <property type="entry name" value="Uracil-DNA_glycosylase-like_sf"/>
</dbReference>
<comment type="caution">
    <text evidence="2">The sequence shown here is derived from an EMBL/GenBank/DDBJ whole genome shotgun (WGS) entry which is preliminary data.</text>
</comment>